<dbReference type="AlphaFoldDB" id="A0A1M5USC5"/>
<organism evidence="9 10">
    <name type="scientific">Halobaculum gomorrense</name>
    <dbReference type="NCBI Taxonomy" id="43928"/>
    <lineage>
        <taxon>Archaea</taxon>
        <taxon>Methanobacteriati</taxon>
        <taxon>Methanobacteriota</taxon>
        <taxon>Stenosarchaea group</taxon>
        <taxon>Halobacteria</taxon>
        <taxon>Halobacteriales</taxon>
        <taxon>Haloferacaceae</taxon>
        <taxon>Halobaculum</taxon>
    </lineage>
</organism>
<evidence type="ECO:0000256" key="6">
    <source>
        <dbReference type="ARBA" id="ARBA00022842"/>
    </source>
</evidence>
<reference evidence="9 10" key="1">
    <citation type="submission" date="2016-11" db="EMBL/GenBank/DDBJ databases">
        <authorList>
            <person name="Jaros S."/>
            <person name="Januszkiewicz K."/>
            <person name="Wedrychowicz H."/>
        </authorList>
    </citation>
    <scope>NUCLEOTIDE SEQUENCE [LARGE SCALE GENOMIC DNA]</scope>
    <source>
        <strain evidence="9 10">DSM 9297</strain>
    </source>
</reference>
<evidence type="ECO:0000256" key="4">
    <source>
        <dbReference type="ARBA" id="ARBA00022759"/>
    </source>
</evidence>
<keyword evidence="5 8" id="KW-0378">Hydrolase</keyword>
<keyword evidence="10" id="KW-1185">Reference proteome</keyword>
<dbReference type="EC" id="3.1.-.-" evidence="8"/>
<name>A0A1M5USC5_9EURY</name>
<dbReference type="SUPFAM" id="SSF143430">
    <property type="entry name" value="TTP0101/SSO1404-like"/>
    <property type="match status" value="1"/>
</dbReference>
<dbReference type="GO" id="GO:0016787">
    <property type="term" value="F:hydrolase activity"/>
    <property type="evidence" value="ECO:0007669"/>
    <property type="project" value="UniProtKB-KW"/>
</dbReference>
<dbReference type="GO" id="GO:0004521">
    <property type="term" value="F:RNA endonuclease activity"/>
    <property type="evidence" value="ECO:0007669"/>
    <property type="project" value="InterPro"/>
</dbReference>
<keyword evidence="3 8" id="KW-0479">Metal-binding</keyword>
<comment type="cofactor">
    <cofactor evidence="1 8">
        <name>Mg(2+)</name>
        <dbReference type="ChEBI" id="CHEBI:18420"/>
    </cofactor>
</comment>
<evidence type="ECO:0000256" key="5">
    <source>
        <dbReference type="ARBA" id="ARBA00022801"/>
    </source>
</evidence>
<proteinExistence type="inferred from homology"/>
<dbReference type="PANTHER" id="PTHR34405">
    <property type="entry name" value="CRISPR-ASSOCIATED ENDORIBONUCLEASE CAS2"/>
    <property type="match status" value="1"/>
</dbReference>
<dbReference type="RefSeq" id="WP_073311298.1">
    <property type="nucleotide sequence ID" value="NZ_FQWV01000012.1"/>
</dbReference>
<dbReference type="HAMAP" id="MF_01471">
    <property type="entry name" value="Cas2"/>
    <property type="match status" value="1"/>
</dbReference>
<comment type="function">
    <text evidence="8">CRISPR (clustered regularly interspaced short palindromic repeat), is an adaptive immune system that provides protection against mobile genetic elements (viruses, transposable elements and conjugative plasmids). CRISPR clusters contain sequences complementary to antecedent mobile elements and target invading nucleic acids. CRISPR clusters are transcribed and processed into CRISPR RNA (crRNA). Functions as a ssRNA-specific endoribonuclease. Involved in the integration of spacer DNA into the CRISPR cassette.</text>
</comment>
<keyword evidence="7 8" id="KW-0051">Antiviral defense</keyword>
<evidence type="ECO:0000313" key="9">
    <source>
        <dbReference type="EMBL" id="SHH65603.1"/>
    </source>
</evidence>
<dbReference type="InterPro" id="IPR021127">
    <property type="entry name" value="CRISPR_associated_Cas2"/>
</dbReference>
<dbReference type="PANTHER" id="PTHR34405:SF3">
    <property type="entry name" value="CRISPR-ASSOCIATED ENDORIBONUCLEASE CAS2 3"/>
    <property type="match status" value="1"/>
</dbReference>
<keyword evidence="6 8" id="KW-0460">Magnesium</keyword>
<evidence type="ECO:0000256" key="1">
    <source>
        <dbReference type="ARBA" id="ARBA00001946"/>
    </source>
</evidence>
<dbReference type="OrthoDB" id="43236at2157"/>
<comment type="subunit">
    <text evidence="8">Homodimer, forms a heterotetramer with a Cas1 homodimer.</text>
</comment>
<protein>
    <recommendedName>
        <fullName evidence="8">CRISPR-associated endoribonuclease Cas2</fullName>
        <ecNumber evidence="8">3.1.-.-</ecNumber>
    </recommendedName>
</protein>
<evidence type="ECO:0000256" key="7">
    <source>
        <dbReference type="ARBA" id="ARBA00023118"/>
    </source>
</evidence>
<evidence type="ECO:0000256" key="2">
    <source>
        <dbReference type="ARBA" id="ARBA00022722"/>
    </source>
</evidence>
<evidence type="ECO:0000256" key="3">
    <source>
        <dbReference type="ARBA" id="ARBA00022723"/>
    </source>
</evidence>
<gene>
    <name evidence="8" type="primary">cas2</name>
    <name evidence="9" type="ORF">SAMN05443636_3105</name>
</gene>
<dbReference type="GO" id="GO:0043571">
    <property type="term" value="P:maintenance of CRISPR repeat elements"/>
    <property type="evidence" value="ECO:0007669"/>
    <property type="project" value="UniProtKB-UniRule"/>
</dbReference>
<evidence type="ECO:0000313" key="10">
    <source>
        <dbReference type="Proteomes" id="UP000184357"/>
    </source>
</evidence>
<dbReference type="GO" id="GO:0051607">
    <property type="term" value="P:defense response to virus"/>
    <property type="evidence" value="ECO:0007669"/>
    <property type="project" value="UniProtKB-UniRule"/>
</dbReference>
<dbReference type="GO" id="GO:0046872">
    <property type="term" value="F:metal ion binding"/>
    <property type="evidence" value="ECO:0007669"/>
    <property type="project" value="UniProtKB-UniRule"/>
</dbReference>
<keyword evidence="4 8" id="KW-0255">Endonuclease</keyword>
<sequence length="86" mass="9840">MFVIVIYDVPAERTRIYRKLLRRQLEHLQYSVFVGELTKGQLTGLKNEIETELEPDDSVVVFEAEQAAAVEYTTFGNADEPGSRFT</sequence>
<dbReference type="Proteomes" id="UP000184357">
    <property type="component" value="Unassembled WGS sequence"/>
</dbReference>
<feature type="binding site" evidence="8">
    <location>
        <position position="8"/>
    </location>
    <ligand>
        <name>Mg(2+)</name>
        <dbReference type="ChEBI" id="CHEBI:18420"/>
        <note>catalytic</note>
    </ligand>
</feature>
<keyword evidence="2 8" id="KW-0540">Nuclease</keyword>
<dbReference type="NCBIfam" id="TIGR01573">
    <property type="entry name" value="cas2"/>
    <property type="match status" value="1"/>
</dbReference>
<dbReference type="EMBL" id="FQWV01000012">
    <property type="protein sequence ID" value="SHH65603.1"/>
    <property type="molecule type" value="Genomic_DNA"/>
</dbReference>
<comment type="similarity">
    <text evidence="8">Belongs to the CRISPR-associated endoribonuclease Cas2 protein family.</text>
</comment>
<dbReference type="Pfam" id="PF09827">
    <property type="entry name" value="CRISPR_Cas2"/>
    <property type="match status" value="1"/>
</dbReference>
<dbReference type="CDD" id="cd09725">
    <property type="entry name" value="Cas2_I_II_III"/>
    <property type="match status" value="1"/>
</dbReference>
<dbReference type="STRING" id="43928.SAMN05443636_3105"/>
<evidence type="ECO:0000256" key="8">
    <source>
        <dbReference type="HAMAP-Rule" id="MF_01471"/>
    </source>
</evidence>
<dbReference type="Gene3D" id="3.30.70.240">
    <property type="match status" value="1"/>
</dbReference>
<dbReference type="InterPro" id="IPR019199">
    <property type="entry name" value="Virulence_VapD/CRISPR_Cas2"/>
</dbReference>
<accession>A0A1M5USC5</accession>